<evidence type="ECO:0000256" key="7">
    <source>
        <dbReference type="ARBA" id="ARBA00023136"/>
    </source>
</evidence>
<keyword evidence="7" id="KW-0472">Membrane</keyword>
<dbReference type="Gene3D" id="1.20.1070.10">
    <property type="entry name" value="Rhodopsin 7-helix transmembrane proteins"/>
    <property type="match status" value="1"/>
</dbReference>
<dbReference type="InterPro" id="IPR003644">
    <property type="entry name" value="Calx_beta"/>
</dbReference>
<dbReference type="HOGENOM" id="CLU_003215_0_0_1"/>
<keyword evidence="6" id="KW-1133">Transmembrane helix</keyword>
<keyword evidence="9" id="KW-0675">Receptor</keyword>
<evidence type="ECO:0000313" key="9">
    <source>
        <dbReference type="EMBL" id="EKC20944.1"/>
    </source>
</evidence>
<proteinExistence type="predicted"/>
<name>K1PQ22_MAGGI</name>
<dbReference type="InParanoid" id="K1PQ22"/>
<dbReference type="GO" id="GO:0001965">
    <property type="term" value="F:G-protein alpha-subunit binding"/>
    <property type="evidence" value="ECO:0007669"/>
    <property type="project" value="TreeGrafter"/>
</dbReference>
<evidence type="ECO:0000256" key="1">
    <source>
        <dbReference type="ARBA" id="ARBA00004141"/>
    </source>
</evidence>
<keyword evidence="3" id="KW-0732">Signal</keyword>
<evidence type="ECO:0000259" key="8">
    <source>
        <dbReference type="PROSITE" id="PS50261"/>
    </source>
</evidence>
<dbReference type="InterPro" id="IPR026919">
    <property type="entry name" value="ADGRV1"/>
</dbReference>
<keyword evidence="2" id="KW-0812">Transmembrane</keyword>
<evidence type="ECO:0000256" key="6">
    <source>
        <dbReference type="ARBA" id="ARBA00022989"/>
    </source>
</evidence>
<evidence type="ECO:0000256" key="4">
    <source>
        <dbReference type="ARBA" id="ARBA00022737"/>
    </source>
</evidence>
<dbReference type="InterPro" id="IPR038081">
    <property type="entry name" value="CalX-like_sf"/>
</dbReference>
<keyword evidence="5" id="KW-0106">Calcium</keyword>
<evidence type="ECO:0000256" key="3">
    <source>
        <dbReference type="ARBA" id="ARBA00022729"/>
    </source>
</evidence>
<dbReference type="Gene3D" id="2.60.40.2030">
    <property type="match status" value="7"/>
</dbReference>
<dbReference type="GO" id="GO:0071277">
    <property type="term" value="P:cellular response to calcium ion"/>
    <property type="evidence" value="ECO:0007669"/>
    <property type="project" value="TreeGrafter"/>
</dbReference>
<dbReference type="PANTHER" id="PTHR46682">
    <property type="entry name" value="ADHESION G-PROTEIN COUPLED RECEPTOR V1"/>
    <property type="match status" value="1"/>
</dbReference>
<comment type="subcellular location">
    <subcellularLocation>
        <location evidence="1">Membrane</location>
        <topology evidence="1">Multi-pass membrane protein</topology>
    </subcellularLocation>
</comment>
<dbReference type="SUPFAM" id="SSF141072">
    <property type="entry name" value="CalX-like"/>
    <property type="match status" value="8"/>
</dbReference>
<dbReference type="PROSITE" id="PS50261">
    <property type="entry name" value="G_PROTEIN_RECEP_F2_4"/>
    <property type="match status" value="1"/>
</dbReference>
<organism evidence="9">
    <name type="scientific">Magallana gigas</name>
    <name type="common">Pacific oyster</name>
    <name type="synonym">Crassostrea gigas</name>
    <dbReference type="NCBI Taxonomy" id="29159"/>
    <lineage>
        <taxon>Eukaryota</taxon>
        <taxon>Metazoa</taxon>
        <taxon>Spiralia</taxon>
        <taxon>Lophotrochozoa</taxon>
        <taxon>Mollusca</taxon>
        <taxon>Bivalvia</taxon>
        <taxon>Autobranchia</taxon>
        <taxon>Pteriomorphia</taxon>
        <taxon>Ostreida</taxon>
        <taxon>Ostreoidea</taxon>
        <taxon>Ostreidae</taxon>
        <taxon>Magallana</taxon>
    </lineage>
</organism>
<dbReference type="Pfam" id="PF03160">
    <property type="entry name" value="Calx-beta"/>
    <property type="match status" value="7"/>
</dbReference>
<dbReference type="InterPro" id="IPR046338">
    <property type="entry name" value="GAIN_dom_sf"/>
</dbReference>
<dbReference type="GO" id="GO:0004930">
    <property type="term" value="F:G protein-coupled receptor activity"/>
    <property type="evidence" value="ECO:0007669"/>
    <property type="project" value="InterPro"/>
</dbReference>
<dbReference type="InterPro" id="IPR017981">
    <property type="entry name" value="GPCR_2-like_7TM"/>
</dbReference>
<dbReference type="PANTHER" id="PTHR46682:SF1">
    <property type="entry name" value="ADHESION G-PROTEIN COUPLED RECEPTOR V1"/>
    <property type="match status" value="1"/>
</dbReference>
<dbReference type="GO" id="GO:0005737">
    <property type="term" value="C:cytoplasm"/>
    <property type="evidence" value="ECO:0007669"/>
    <property type="project" value="TreeGrafter"/>
</dbReference>
<dbReference type="GO" id="GO:0016020">
    <property type="term" value="C:membrane"/>
    <property type="evidence" value="ECO:0007669"/>
    <property type="project" value="UniProtKB-SubCell"/>
</dbReference>
<evidence type="ECO:0000256" key="5">
    <source>
        <dbReference type="ARBA" id="ARBA00022837"/>
    </source>
</evidence>
<gene>
    <name evidence="9" type="ORF">CGI_10005042</name>
</gene>
<dbReference type="Gene3D" id="2.60.220.50">
    <property type="match status" value="1"/>
</dbReference>
<keyword evidence="4" id="KW-0677">Repeat</keyword>
<reference evidence="9" key="1">
    <citation type="journal article" date="2012" name="Nature">
        <title>The oyster genome reveals stress adaptation and complexity of shell formation.</title>
        <authorList>
            <person name="Zhang G."/>
            <person name="Fang X."/>
            <person name="Guo X."/>
            <person name="Li L."/>
            <person name="Luo R."/>
            <person name="Xu F."/>
            <person name="Yang P."/>
            <person name="Zhang L."/>
            <person name="Wang X."/>
            <person name="Qi H."/>
            <person name="Xiong Z."/>
            <person name="Que H."/>
            <person name="Xie Y."/>
            <person name="Holland P.W."/>
            <person name="Paps J."/>
            <person name="Zhu Y."/>
            <person name="Wu F."/>
            <person name="Chen Y."/>
            <person name="Wang J."/>
            <person name="Peng C."/>
            <person name="Meng J."/>
            <person name="Yang L."/>
            <person name="Liu J."/>
            <person name="Wen B."/>
            <person name="Zhang N."/>
            <person name="Huang Z."/>
            <person name="Zhu Q."/>
            <person name="Feng Y."/>
            <person name="Mount A."/>
            <person name="Hedgecock D."/>
            <person name="Xu Z."/>
            <person name="Liu Y."/>
            <person name="Domazet-Loso T."/>
            <person name="Du Y."/>
            <person name="Sun X."/>
            <person name="Zhang S."/>
            <person name="Liu B."/>
            <person name="Cheng P."/>
            <person name="Jiang X."/>
            <person name="Li J."/>
            <person name="Fan D."/>
            <person name="Wang W."/>
            <person name="Fu W."/>
            <person name="Wang T."/>
            <person name="Wang B."/>
            <person name="Zhang J."/>
            <person name="Peng Z."/>
            <person name="Li Y."/>
            <person name="Li N."/>
            <person name="Wang J."/>
            <person name="Chen M."/>
            <person name="He Y."/>
            <person name="Tan F."/>
            <person name="Song X."/>
            <person name="Zheng Q."/>
            <person name="Huang R."/>
            <person name="Yang H."/>
            <person name="Du X."/>
            <person name="Chen L."/>
            <person name="Yang M."/>
            <person name="Gaffney P.M."/>
            <person name="Wang S."/>
            <person name="Luo L."/>
            <person name="She Z."/>
            <person name="Ming Y."/>
            <person name="Huang W."/>
            <person name="Zhang S."/>
            <person name="Huang B."/>
            <person name="Zhang Y."/>
            <person name="Qu T."/>
            <person name="Ni P."/>
            <person name="Miao G."/>
            <person name="Wang J."/>
            <person name="Wang Q."/>
            <person name="Steinberg C.E."/>
            <person name="Wang H."/>
            <person name="Li N."/>
            <person name="Qian L."/>
            <person name="Zhang G."/>
            <person name="Li Y."/>
            <person name="Yang H."/>
            <person name="Liu X."/>
            <person name="Wang J."/>
            <person name="Yin Y."/>
            <person name="Wang J."/>
        </authorList>
    </citation>
    <scope>NUCLEOTIDE SEQUENCE [LARGE SCALE GENOMIC DNA]</scope>
    <source>
        <strain evidence="9">05x7-T-G4-1.051#20</strain>
    </source>
</reference>
<accession>K1PQ22</accession>
<dbReference type="EMBL" id="JH819077">
    <property type="protein sequence ID" value="EKC20944.1"/>
    <property type="molecule type" value="Genomic_DNA"/>
</dbReference>
<feature type="domain" description="G-protein coupled receptors family 2 profile 2" evidence="8">
    <location>
        <begin position="1299"/>
        <end position="1507"/>
    </location>
</feature>
<dbReference type="SMART" id="SM00303">
    <property type="entry name" value="GPS"/>
    <property type="match status" value="1"/>
</dbReference>
<protein>
    <submittedName>
        <fullName evidence="9">G-protein coupled receptor 98</fullName>
    </submittedName>
</protein>
<dbReference type="GO" id="GO:0010855">
    <property type="term" value="F:adenylate cyclase inhibitor activity"/>
    <property type="evidence" value="ECO:0007669"/>
    <property type="project" value="TreeGrafter"/>
</dbReference>
<dbReference type="InterPro" id="IPR000203">
    <property type="entry name" value="GPS"/>
</dbReference>
<dbReference type="GO" id="GO:0007166">
    <property type="term" value="P:cell surface receptor signaling pathway"/>
    <property type="evidence" value="ECO:0007669"/>
    <property type="project" value="InterPro"/>
</dbReference>
<sequence length="1648" mass="182298">MDPNLVDYCGAKLGYPNKTMVTILKSDFPNGNFGFKGQLKFRLANPERIVQQKLSIERKGGLKGQQTVYWRIMGPNNPLQILEATNDISMVSGNKEVTTGSLLWNDGESGEKSFVLDLKPFSSWEVEKTFLVEIYNVQGSPSEAGSGEISISAGKTTIIIEKFGHPNGIVRFEGLAQSMRTVEEPEGIAPLELQFPISRRFGTGTTGSIEVKWMIEGSYDDKTPDFQPQEGSLLMADGQRDSAIVIQVLPDNIPELTETFSLVIQSTIGGAEIDTQFNSSIFKIMYNDYPHGLFGVPPGLQSLYVNSADLNRFVRVNITRYYGTFGSVIVTFNIKYDEILSGVILSKSSGTIQFNEGVAMLTQDILIGGDGFLEMDTRFTITLTQVQYLGAGVTDPPNFKVGETETKVKVPPLAANSEVGFTDTLGSIDEETGTATLTLTRRGLYGTIHVPWGSGLPSGSKPEWYTEGQITPSSGSLTVQHGIQSRNFTISVVAILNRTESFALHLTKAPSTSARGGARLSSTNNIVKLEPYGVIRFAPNSTQPPSVSEMESTISLMVQRVYGSEGKIEVTYRSIEISAQKGSDFFTTETNAIVMDPGVTSSLITIQVRQDNIPEEEEMFTVNLTHVEKYPTEIVLKISPRLSYVASSSVVRIKESNDAYGVLNLEPSSIVIDEENRRQDERQKFVSIGILSDTLPEPDETIIVYLAQPTGDARIATGTPDGGKKGFSVITIRQNDLSNGIVGFARSSKEVSVNEDTSPAFSLTLARSDAKYGDVVVSWKTKLSESSTEAEDAVLGGQLHLTAGTTTCPALRDTCQLNITLINDQEPEEALSFIVLLTDVRNDARIDEQNAVAKVTVEPSDYIRGLLQFTAESRIMVVGKSDRNVRVQVERLKGRGYRVEVGYETFQMTNQESLYGIRINPALEGEDYQGNMGSLVFEENKQASVNGDIKHLELKYVDISLTPATASANPLPKQFYVHLKAPTGGASLHPDTSYSKAIIRIVEDSAKSVWSTVTDRESGSLSNDTNLLTTLSILDEIAKNPLDQTEVVLVENILKDMIDEGLKRRLSSSVLNQLLNVLCNLMNPNKADATRGRHSLAGLMENLAYASLTGTQCPNPTPPEISSMECSYAKMSAARWPLQQILNYKYSARRGDTFTVPSAIPNPPTPVDSDCLDMHVIEYNSEQWFMKSDQKELLSNKVISFGVKGKASTYSEVPARFLIHTLDKRIAARTAQCVYFDTSVREWISPRGVCTVNNNLEDGQDDFVDCSCKHLTHYAVKANAIDPGLVGYPTGFYVASFICMMAMLLAIIVHHVFSTVYAMFSASLLMHMLFACFATQTLNFWKILVMNDEHTDRKYVLFFMLGWGLPLGIVAVFYVVTFILYKYQYGMPVDFIYGDVNNNGQMCFITNSYSALGGVIAPVLLILLFVAVVFVKAFQVTPQWQAYDDIYRGRYNINEIRTLLCFWFVITVTWLWGGLHLAYGQLWMLVMFCIFNIIQALLVIVLYTVLRNPCVQECLEPQKRAYSMSTENLHPSTTVPADFHNTFTTEIGSLKGSTASVVNEEWERESTMPSKSTTMKVKRTLPSSGNIYVTPPVLIRDGEEDFQDLLYALKTQESSSDADSVGSDKISEISSKVDRYEMRRISIADTHL</sequence>
<evidence type="ECO:0000256" key="2">
    <source>
        <dbReference type="ARBA" id="ARBA00022692"/>
    </source>
</evidence>